<feature type="transmembrane region" description="Helical" evidence="1">
    <location>
        <begin position="231"/>
        <end position="252"/>
    </location>
</feature>
<feature type="transmembrane region" description="Helical" evidence="1">
    <location>
        <begin position="130"/>
        <end position="151"/>
    </location>
</feature>
<reference evidence="3" key="3">
    <citation type="submission" date="2021-06" db="EMBL/GenBank/DDBJ databases">
        <title>Genomic Description and Analysis of Intracellular Bacteria, Candidatus Berkiella cookevillensis and Candidatus Berkiella aquae.</title>
        <authorList>
            <person name="Kidane D.T."/>
            <person name="Mehari Y.T."/>
            <person name="Rice F.C."/>
            <person name="Arivett B.A."/>
            <person name="Farone A.L."/>
            <person name="Berk S.G."/>
            <person name="Farone M.B."/>
        </authorList>
    </citation>
    <scope>NUCLEOTIDE SEQUENCE</scope>
    <source>
        <strain evidence="3">HT99</strain>
    </source>
</reference>
<protein>
    <submittedName>
        <fullName evidence="2">Uncharacterized protein</fullName>
    </submittedName>
</protein>
<feature type="transmembrane region" description="Helical" evidence="1">
    <location>
        <begin position="163"/>
        <end position="184"/>
    </location>
</feature>
<gene>
    <name evidence="3" type="ORF">HT99x_005455</name>
    <name evidence="2" type="ORF">HT99x_01475</name>
</gene>
<reference evidence="2" key="1">
    <citation type="submission" date="2015-09" db="EMBL/GenBank/DDBJ databases">
        <title>Draft Genome Sequences of Two Novel Amoeba-resistant Intranuclear Bacteria, Candidatus Berkiella cookevillensis and Candidatus Berkiella aquae.</title>
        <authorList>
            <person name="Mehari Y.T."/>
            <person name="Arivett B.A."/>
            <person name="Farone A.L."/>
            <person name="Gunderson J.H."/>
            <person name="Farone M.B."/>
        </authorList>
    </citation>
    <scope>NUCLEOTIDE SEQUENCE [LARGE SCALE GENOMIC DNA]</scope>
    <source>
        <strain evidence="2">HT99</strain>
    </source>
</reference>
<feature type="transmembrane region" description="Helical" evidence="1">
    <location>
        <begin position="387"/>
        <end position="404"/>
    </location>
</feature>
<feature type="transmembrane region" description="Helical" evidence="1">
    <location>
        <begin position="20"/>
        <end position="38"/>
    </location>
</feature>
<keyword evidence="1" id="KW-1133">Transmembrane helix</keyword>
<feature type="transmembrane region" description="Helical" evidence="1">
    <location>
        <begin position="200"/>
        <end position="219"/>
    </location>
</feature>
<evidence type="ECO:0000256" key="1">
    <source>
        <dbReference type="SAM" id="Phobius"/>
    </source>
</evidence>
<dbReference type="STRING" id="295108.HT99x_01475"/>
<dbReference type="RefSeq" id="WP_075066104.1">
    <property type="nucleotide sequence ID" value="NZ_LKAJ02000001.1"/>
</dbReference>
<dbReference type="OrthoDB" id="7328287at2"/>
<feature type="transmembrane region" description="Helical" evidence="1">
    <location>
        <begin position="424"/>
        <end position="441"/>
    </location>
</feature>
<evidence type="ECO:0000313" key="3">
    <source>
        <dbReference type="EMBL" id="MCS5710867.1"/>
    </source>
</evidence>
<keyword evidence="4" id="KW-1185">Reference proteome</keyword>
<dbReference type="Proteomes" id="UP000051497">
    <property type="component" value="Unassembled WGS sequence"/>
</dbReference>
<feature type="transmembrane region" description="Helical" evidence="1">
    <location>
        <begin position="276"/>
        <end position="299"/>
    </location>
</feature>
<proteinExistence type="predicted"/>
<feature type="transmembrane region" description="Helical" evidence="1">
    <location>
        <begin position="98"/>
        <end position="118"/>
    </location>
</feature>
<name>A0A0Q9YYP0_9GAMM</name>
<dbReference type="AlphaFoldDB" id="A0A0Q9YYP0"/>
<dbReference type="EMBL" id="LKAJ01000005">
    <property type="protein sequence ID" value="KRG21299.1"/>
    <property type="molecule type" value="Genomic_DNA"/>
</dbReference>
<sequence>MIHNPELRRNIWLDFSMHRLLLTPIILALITYLAYLTSSKTSESFAFYFACFFIFLWGTKAASETVIEEVNNNTWDFQRQSAISPFSMTIGKWLGSTLYTWYGASISILFYVMAYHHITPAGQGLIPEIFTLILGGLFAQALALLFSLQILPQIRHEHSNKTFRYFFAGSFIGIITTSVCLHALKEPLSITWHHLEIPEARFYILSLAAFLIWTVIGLYRSFSKELQYQHIPWIWLLFNIFCMGYFSGFASFDLPETSIQIENINDLKNLFQTTPYYLAFSVISFLTYIALFTDTLNSIRYRKLLARLNENNIIETLQQLPWWVISFGLTILMGIYTSLVQVNFTGTFENVSPRIFILTSLCFLLRDILLVHYFFLSKTPKRAQSTALLYLGILWIALPLLLNASHLEHLLPALLPSWGQNTGLALVSTLTQIAIIGFLCWNKWQNIWSKI</sequence>
<reference evidence="3" key="2">
    <citation type="journal article" date="2016" name="Genome Announc.">
        <title>Draft Genome Sequences of Two Novel Amoeba-Resistant Intranuclear Bacteria, 'Candidatus Berkiella cookevillensis' and 'Candidatus Berkiella aquae'.</title>
        <authorList>
            <person name="Mehari Y.T."/>
            <person name="Arivett B.A."/>
            <person name="Farone A.L."/>
            <person name="Gunderson J.H."/>
            <person name="Farone M.B."/>
        </authorList>
    </citation>
    <scope>NUCLEOTIDE SEQUENCE</scope>
    <source>
        <strain evidence="3">HT99</strain>
    </source>
</reference>
<evidence type="ECO:0000313" key="4">
    <source>
        <dbReference type="Proteomes" id="UP000051497"/>
    </source>
</evidence>
<feature type="transmembrane region" description="Helical" evidence="1">
    <location>
        <begin position="354"/>
        <end position="375"/>
    </location>
</feature>
<keyword evidence="1" id="KW-0812">Transmembrane</keyword>
<dbReference type="EMBL" id="LKAJ02000001">
    <property type="protein sequence ID" value="MCS5710867.1"/>
    <property type="molecule type" value="Genomic_DNA"/>
</dbReference>
<comment type="caution">
    <text evidence="2">The sequence shown here is derived from an EMBL/GenBank/DDBJ whole genome shotgun (WGS) entry which is preliminary data.</text>
</comment>
<feature type="transmembrane region" description="Helical" evidence="1">
    <location>
        <begin position="320"/>
        <end position="342"/>
    </location>
</feature>
<keyword evidence="1" id="KW-0472">Membrane</keyword>
<accession>A0A0Q9YYP0</accession>
<organism evidence="2">
    <name type="scientific">Candidatus Berkiella aquae</name>
    <dbReference type="NCBI Taxonomy" id="295108"/>
    <lineage>
        <taxon>Bacteria</taxon>
        <taxon>Pseudomonadati</taxon>
        <taxon>Pseudomonadota</taxon>
        <taxon>Gammaproteobacteria</taxon>
        <taxon>Candidatus Berkiellales</taxon>
        <taxon>Candidatus Berkiellaceae</taxon>
        <taxon>Candidatus Berkiella</taxon>
    </lineage>
</organism>
<feature type="transmembrane region" description="Helical" evidence="1">
    <location>
        <begin position="44"/>
        <end position="62"/>
    </location>
</feature>
<evidence type="ECO:0000313" key="2">
    <source>
        <dbReference type="EMBL" id="KRG21299.1"/>
    </source>
</evidence>